<dbReference type="InterPro" id="IPR027417">
    <property type="entry name" value="P-loop_NTPase"/>
</dbReference>
<dbReference type="SUPFAM" id="SSF52540">
    <property type="entry name" value="P-loop containing nucleoside triphosphate hydrolases"/>
    <property type="match status" value="1"/>
</dbReference>
<dbReference type="InterPro" id="IPR017911">
    <property type="entry name" value="MacB-like_ATP-bd"/>
</dbReference>
<dbReference type="KEGG" id="acae:HYG86_07655"/>
<dbReference type="RefSeq" id="WP_213168557.1">
    <property type="nucleotide sequence ID" value="NZ_CP058559.1"/>
</dbReference>
<dbReference type="PROSITE" id="PS50893">
    <property type="entry name" value="ABC_TRANSPORTER_2"/>
    <property type="match status" value="1"/>
</dbReference>
<dbReference type="PROSITE" id="PS00211">
    <property type="entry name" value="ABC_TRANSPORTER_1"/>
    <property type="match status" value="1"/>
</dbReference>
<evidence type="ECO:0000256" key="1">
    <source>
        <dbReference type="ARBA" id="ARBA00022448"/>
    </source>
</evidence>
<reference evidence="5 6" key="1">
    <citation type="submission" date="2020-07" db="EMBL/GenBank/DDBJ databases">
        <title>Alkalicella. sp. LB2 genome.</title>
        <authorList>
            <person name="Postec A."/>
            <person name="Quemeneur M."/>
        </authorList>
    </citation>
    <scope>NUCLEOTIDE SEQUENCE [LARGE SCALE GENOMIC DNA]</scope>
    <source>
        <strain evidence="5 6">LB2</strain>
    </source>
</reference>
<dbReference type="GO" id="GO:0098796">
    <property type="term" value="C:membrane protein complex"/>
    <property type="evidence" value="ECO:0007669"/>
    <property type="project" value="UniProtKB-ARBA"/>
</dbReference>
<dbReference type="SMART" id="SM00382">
    <property type="entry name" value="AAA"/>
    <property type="match status" value="1"/>
</dbReference>
<organism evidence="5 6">
    <name type="scientific">Alkalicella caledoniensis</name>
    <dbReference type="NCBI Taxonomy" id="2731377"/>
    <lineage>
        <taxon>Bacteria</taxon>
        <taxon>Bacillati</taxon>
        <taxon>Bacillota</taxon>
        <taxon>Clostridia</taxon>
        <taxon>Eubacteriales</taxon>
        <taxon>Proteinivoracaceae</taxon>
        <taxon>Alkalicella</taxon>
    </lineage>
</organism>
<protein>
    <submittedName>
        <fullName evidence="5">ABC transporter ATP-binding protein</fullName>
    </submittedName>
</protein>
<dbReference type="InterPro" id="IPR003593">
    <property type="entry name" value="AAA+_ATPase"/>
</dbReference>
<dbReference type="Proteomes" id="UP000516160">
    <property type="component" value="Chromosome"/>
</dbReference>
<evidence type="ECO:0000259" key="4">
    <source>
        <dbReference type="PROSITE" id="PS50893"/>
    </source>
</evidence>
<dbReference type="Gene3D" id="3.40.50.300">
    <property type="entry name" value="P-loop containing nucleotide triphosphate hydrolases"/>
    <property type="match status" value="1"/>
</dbReference>
<name>A0A7G9W7K9_ALKCA</name>
<keyword evidence="6" id="KW-1185">Reference proteome</keyword>
<sequence length="234" mass="25566">MNLYEVKALTKTYGENQGKVLALNNTSVNIEKGKFIVVLGPSGSGKSTLLNILGGMDIPTSGQVTFNQMDISKYNKKQLTKLRKEKIGFVFQSYNLLPSLTALENVEFSTEIAGLKREVAKEAMALVGLEERYNHFPSQLSGGEQQRISIARALAKKPEVLLCDEPTGALDSDTGVKILHVLKSINKGQGTSIIVITHSQDIAKIADVVIKMRNGEVVEVIENPTPISPDQVNW</sequence>
<dbReference type="FunFam" id="3.40.50.300:FF:000032">
    <property type="entry name" value="Export ABC transporter ATP-binding protein"/>
    <property type="match status" value="1"/>
</dbReference>
<dbReference type="GO" id="GO:0016887">
    <property type="term" value="F:ATP hydrolysis activity"/>
    <property type="evidence" value="ECO:0007669"/>
    <property type="project" value="InterPro"/>
</dbReference>
<dbReference type="InterPro" id="IPR015854">
    <property type="entry name" value="ABC_transpr_LolD-like"/>
</dbReference>
<dbReference type="AlphaFoldDB" id="A0A7G9W7K9"/>
<dbReference type="EMBL" id="CP058559">
    <property type="protein sequence ID" value="QNO14671.1"/>
    <property type="molecule type" value="Genomic_DNA"/>
</dbReference>
<gene>
    <name evidence="5" type="ORF">HYG86_07655</name>
</gene>
<dbReference type="PANTHER" id="PTHR24220:SF686">
    <property type="entry name" value="BLL7988 PROTEIN"/>
    <property type="match status" value="1"/>
</dbReference>
<dbReference type="GO" id="GO:0005524">
    <property type="term" value="F:ATP binding"/>
    <property type="evidence" value="ECO:0007669"/>
    <property type="project" value="UniProtKB-KW"/>
</dbReference>
<feature type="domain" description="ABC transporter" evidence="4">
    <location>
        <begin position="4"/>
        <end position="233"/>
    </location>
</feature>
<keyword evidence="2" id="KW-0547">Nucleotide-binding</keyword>
<dbReference type="GO" id="GO:0022857">
    <property type="term" value="F:transmembrane transporter activity"/>
    <property type="evidence" value="ECO:0007669"/>
    <property type="project" value="TreeGrafter"/>
</dbReference>
<dbReference type="InterPro" id="IPR017871">
    <property type="entry name" value="ABC_transporter-like_CS"/>
</dbReference>
<dbReference type="Pfam" id="PF00005">
    <property type="entry name" value="ABC_tran"/>
    <property type="match status" value="1"/>
</dbReference>
<accession>A0A7G9W7K9</accession>
<evidence type="ECO:0000256" key="2">
    <source>
        <dbReference type="ARBA" id="ARBA00022741"/>
    </source>
</evidence>
<dbReference type="GO" id="GO:0005886">
    <property type="term" value="C:plasma membrane"/>
    <property type="evidence" value="ECO:0007669"/>
    <property type="project" value="TreeGrafter"/>
</dbReference>
<keyword evidence="1" id="KW-0813">Transport</keyword>
<dbReference type="InterPro" id="IPR003439">
    <property type="entry name" value="ABC_transporter-like_ATP-bd"/>
</dbReference>
<dbReference type="PANTHER" id="PTHR24220">
    <property type="entry name" value="IMPORT ATP-BINDING PROTEIN"/>
    <property type="match status" value="1"/>
</dbReference>
<evidence type="ECO:0000313" key="5">
    <source>
        <dbReference type="EMBL" id="QNO14671.1"/>
    </source>
</evidence>
<proteinExistence type="predicted"/>
<evidence type="ECO:0000313" key="6">
    <source>
        <dbReference type="Proteomes" id="UP000516160"/>
    </source>
</evidence>
<evidence type="ECO:0000256" key="3">
    <source>
        <dbReference type="ARBA" id="ARBA00022840"/>
    </source>
</evidence>
<keyword evidence="3 5" id="KW-0067">ATP-binding</keyword>
<dbReference type="CDD" id="cd03255">
    <property type="entry name" value="ABC_MJ0796_LolCDE_FtsE"/>
    <property type="match status" value="1"/>
</dbReference>